<evidence type="ECO:0000313" key="2">
    <source>
        <dbReference type="Proteomes" id="UP000239706"/>
    </source>
</evidence>
<evidence type="ECO:0000313" key="1">
    <source>
        <dbReference type="EMBL" id="PRR79893.1"/>
    </source>
</evidence>
<protein>
    <recommendedName>
        <fullName evidence="3">DUF2284 domain-containing protein</fullName>
    </recommendedName>
</protein>
<keyword evidence="2" id="KW-1185">Reference proteome</keyword>
<reference evidence="1 2" key="1">
    <citation type="submission" date="2018-03" db="EMBL/GenBank/DDBJ databases">
        <title>Genome sequence of Clostridium liquoris DSM 100320.</title>
        <authorList>
            <person name="Poehlein A."/>
            <person name="Daniel R."/>
        </authorList>
    </citation>
    <scope>NUCLEOTIDE SEQUENCE [LARGE SCALE GENOMIC DNA]</scope>
    <source>
        <strain evidence="1 2">DSM 100320</strain>
    </source>
</reference>
<proteinExistence type="predicted"/>
<accession>A0A2T0B7U1</accession>
<dbReference type="OrthoDB" id="1681497at2"/>
<comment type="caution">
    <text evidence="1">The sequence shown here is derived from an EMBL/GenBank/DDBJ whole genome shotgun (WGS) entry which is preliminary data.</text>
</comment>
<dbReference type="Proteomes" id="UP000239706">
    <property type="component" value="Unassembled WGS sequence"/>
</dbReference>
<dbReference type="EMBL" id="PVXO01000012">
    <property type="protein sequence ID" value="PRR79893.1"/>
    <property type="molecule type" value="Genomic_DNA"/>
</dbReference>
<evidence type="ECO:0008006" key="3">
    <source>
        <dbReference type="Google" id="ProtNLM"/>
    </source>
</evidence>
<dbReference type="RefSeq" id="WP_106062795.1">
    <property type="nucleotide sequence ID" value="NZ_PVXO01000012.1"/>
</dbReference>
<sequence>MNYFEMTEKSLNEICKECKYYGSSECVPPKCNIGFSLNAIKAAYKNGEKSINDGVKLIPKDDMKMYDENALAKSIACICRLCRECKENHNENCIISLSRKSLESTRLPEEVVYPGDVLTYLLNVAKQNQVFSDKIKNEYIGIK</sequence>
<organism evidence="1 2">
    <name type="scientific">Clostridium liquoris</name>
    <dbReference type="NCBI Taxonomy" id="1289519"/>
    <lineage>
        <taxon>Bacteria</taxon>
        <taxon>Bacillati</taxon>
        <taxon>Bacillota</taxon>
        <taxon>Clostridia</taxon>
        <taxon>Eubacteriales</taxon>
        <taxon>Clostridiaceae</taxon>
        <taxon>Clostridium</taxon>
    </lineage>
</organism>
<dbReference type="AlphaFoldDB" id="A0A2T0B7U1"/>
<gene>
    <name evidence="1" type="ORF">CLLI_06260</name>
</gene>
<name>A0A2T0B7U1_9CLOT</name>